<dbReference type="Proteomes" id="UP001621418">
    <property type="component" value="Chromosome"/>
</dbReference>
<dbReference type="EMBL" id="CP109527">
    <property type="protein sequence ID" value="WTY33132.1"/>
    <property type="molecule type" value="Genomic_DNA"/>
</dbReference>
<evidence type="ECO:0000259" key="6">
    <source>
        <dbReference type="PROSITE" id="PS51669"/>
    </source>
</evidence>
<keyword evidence="8" id="KW-1185">Reference proteome</keyword>
<evidence type="ECO:0000256" key="1">
    <source>
        <dbReference type="ARBA" id="ARBA00022485"/>
    </source>
</evidence>
<dbReference type="InterPro" id="IPR006656">
    <property type="entry name" value="Mopterin_OxRdtase"/>
</dbReference>
<dbReference type="InterPro" id="IPR050123">
    <property type="entry name" value="Prok_molybdopt-oxidoreductase"/>
</dbReference>
<dbReference type="SMART" id="SM00926">
    <property type="entry name" value="Molybdop_Fe4S4"/>
    <property type="match status" value="1"/>
</dbReference>
<dbReference type="PANTHER" id="PTHR43105:SF9">
    <property type="entry name" value="NADPH-FE(3+) OXIDOREDUCTASE SUBUNIT ALPHA"/>
    <property type="match status" value="1"/>
</dbReference>
<dbReference type="Pfam" id="PF00384">
    <property type="entry name" value="Molybdopterin"/>
    <property type="match status" value="1"/>
</dbReference>
<evidence type="ECO:0000256" key="2">
    <source>
        <dbReference type="ARBA" id="ARBA00022723"/>
    </source>
</evidence>
<dbReference type="InterPro" id="IPR006963">
    <property type="entry name" value="Mopterin_OxRdtase_4Fe-4S_dom"/>
</dbReference>
<evidence type="ECO:0000313" key="8">
    <source>
        <dbReference type="Proteomes" id="UP001621418"/>
    </source>
</evidence>
<accession>A0ABZ1MZK0</accession>
<dbReference type="Gene3D" id="3.40.228.10">
    <property type="entry name" value="Dimethylsulfoxide Reductase, domain 2"/>
    <property type="match status" value="1"/>
</dbReference>
<dbReference type="PANTHER" id="PTHR43105">
    <property type="entry name" value="RESPIRATORY NITRATE REDUCTASE"/>
    <property type="match status" value="1"/>
</dbReference>
<dbReference type="Pfam" id="PF01568">
    <property type="entry name" value="Molydop_binding"/>
    <property type="match status" value="1"/>
</dbReference>
<keyword evidence="5" id="KW-0411">Iron-sulfur</keyword>
<dbReference type="PROSITE" id="PS51669">
    <property type="entry name" value="4FE4S_MOW_BIS_MGD"/>
    <property type="match status" value="1"/>
</dbReference>
<evidence type="ECO:0000256" key="3">
    <source>
        <dbReference type="ARBA" id="ARBA00023002"/>
    </source>
</evidence>
<keyword evidence="4" id="KW-0408">Iron</keyword>
<evidence type="ECO:0000313" key="7">
    <source>
        <dbReference type="EMBL" id="WTY33132.1"/>
    </source>
</evidence>
<dbReference type="Gene3D" id="2.20.25.90">
    <property type="entry name" value="ADC-like domains"/>
    <property type="match status" value="1"/>
</dbReference>
<proteinExistence type="predicted"/>
<dbReference type="SUPFAM" id="SSF53706">
    <property type="entry name" value="Formate dehydrogenase/DMSO reductase, domains 1-3"/>
    <property type="match status" value="1"/>
</dbReference>
<evidence type="ECO:0000256" key="5">
    <source>
        <dbReference type="ARBA" id="ARBA00023014"/>
    </source>
</evidence>
<reference evidence="7 8" key="1">
    <citation type="submission" date="2022-10" db="EMBL/GenBank/DDBJ databases">
        <title>The complete genomes of actinobacterial strains from the NBC collection.</title>
        <authorList>
            <person name="Joergensen T.S."/>
            <person name="Alvarez Arevalo M."/>
            <person name="Sterndorff E.B."/>
            <person name="Faurdal D."/>
            <person name="Vuksanovic O."/>
            <person name="Mourched A.-S."/>
            <person name="Charusanti P."/>
            <person name="Shaw S."/>
            <person name="Blin K."/>
            <person name="Weber T."/>
        </authorList>
    </citation>
    <scope>NUCLEOTIDE SEQUENCE [LARGE SCALE GENOMIC DNA]</scope>
    <source>
        <strain evidence="7 8">NBC_01413</strain>
    </source>
</reference>
<dbReference type="InterPro" id="IPR009010">
    <property type="entry name" value="Asp_de-COase-like_dom_sf"/>
</dbReference>
<dbReference type="Gene3D" id="2.40.40.20">
    <property type="match status" value="1"/>
</dbReference>
<dbReference type="InterPro" id="IPR006657">
    <property type="entry name" value="MoPterin_dinucl-bd_dom"/>
</dbReference>
<feature type="domain" description="4Fe-4S Mo/W bis-MGD-type" evidence="6">
    <location>
        <begin position="6"/>
        <end position="62"/>
    </location>
</feature>
<protein>
    <submittedName>
        <fullName evidence="7">Molybdopterin-dependent oxidoreductase</fullName>
    </submittedName>
</protein>
<dbReference type="SUPFAM" id="SSF50692">
    <property type="entry name" value="ADC-like"/>
    <property type="match status" value="1"/>
</dbReference>
<keyword evidence="3" id="KW-0560">Oxidoreductase</keyword>
<keyword evidence="2" id="KW-0479">Metal-binding</keyword>
<gene>
    <name evidence="7" type="ORF">OG308_17370</name>
</gene>
<organism evidence="7 8">
    <name type="scientific">Nocardia salmonicida</name>
    <dbReference type="NCBI Taxonomy" id="53431"/>
    <lineage>
        <taxon>Bacteria</taxon>
        <taxon>Bacillati</taxon>
        <taxon>Actinomycetota</taxon>
        <taxon>Actinomycetes</taxon>
        <taxon>Mycobacteriales</taxon>
        <taxon>Nocardiaceae</taxon>
        <taxon>Nocardia</taxon>
    </lineage>
</organism>
<evidence type="ECO:0000256" key="4">
    <source>
        <dbReference type="ARBA" id="ARBA00023004"/>
    </source>
</evidence>
<name>A0ABZ1MZK0_9NOCA</name>
<dbReference type="Pfam" id="PF04879">
    <property type="entry name" value="Molybdop_Fe4S4"/>
    <property type="match status" value="1"/>
</dbReference>
<dbReference type="RefSeq" id="WP_405145322.1">
    <property type="nucleotide sequence ID" value="NZ_CP109527.1"/>
</dbReference>
<keyword evidence="1" id="KW-0004">4Fe-4S</keyword>
<dbReference type="Gene3D" id="3.40.50.740">
    <property type="match status" value="1"/>
</dbReference>
<sequence length="746" mass="81179">MTNDSGEWQASACILCENNCGITVKVEGRRLAKIRGDKAHPGSAGYTCNKALRLDHYQNGGTRITSPLRRENDGTYTEISWDAAITEIADRLRAVRDTHGGESIFFYGGGGQGNHLGGAYSSALLRAVGGRYRSNALAQEKLGEAWVDAHLTGGHTHGDFEHAQVSVFVGKNPWQSHGVSRARTVLQNIAKDPARTMIVLDPVRTETADMADIHLQIKPGTDAWCLAAILGVIVAQDLVDHEFLAAHTTEAEPVLAALRTIDVDAYAHLSGVDPASVRKAAQLIGTAESVSTYEDLGVQQSPNSTLVSYLNKLTWLLTGNFATRGAMQMHSWVVPLINYSVQTKATPVTGVPMPGGLVPGNVIAEEILTDHPQRFRAMIVESSNPAHSLADSQRFREAFESLELSVVIDVAMTETARRAHYVLPAASQFEKWEATFFNLEFPINTFQLRAPLLEPLPGTLAEPEIYARLVRELGVARPLALSVLKVALRLGRKVYGLTFLALLALDKKAAGLAPFLLYETLGPTLPGGARSAAVLWALAQRVAHLHPKSMRRAGHRNAEALFSAMLTERSGVAVTADELDGGCWTYVPARNLPINLTITPLLESLRGLDHREWAHTSDEYPFVLSAGERRAFTANTIFRDDSWRRRDTTGALRISPADAERLGLADGGRALITTNRGSATATVELNDRMQNGHISLPNGLGLDLPGTDQRTGVAPNDLTDLRRRDEYSATPWHKHVPARVEPLPKA</sequence>